<sequence>MKRITEYELFSCATPAELEKLVNDKIKKGWQPYGHMRPVVNPNTNDLAFTQVIVKYED</sequence>
<organism evidence="2 3">
    <name type="scientific">Flavobacterium rhizosphaerae</name>
    <dbReference type="NCBI Taxonomy" id="3163298"/>
    <lineage>
        <taxon>Bacteria</taxon>
        <taxon>Pseudomonadati</taxon>
        <taxon>Bacteroidota</taxon>
        <taxon>Flavobacteriia</taxon>
        <taxon>Flavobacteriales</taxon>
        <taxon>Flavobacteriaceae</taxon>
        <taxon>Flavobacterium</taxon>
    </lineage>
</organism>
<protein>
    <submittedName>
        <fullName evidence="2">DUF1737 domain-containing protein</fullName>
    </submittedName>
</protein>
<keyword evidence="3" id="KW-1185">Reference proteome</keyword>
<comment type="caution">
    <text evidence="2">The sequence shown here is derived from an EMBL/GenBank/DDBJ whole genome shotgun (WGS) entry which is preliminary data.</text>
</comment>
<name>A0ABW8YR82_9FLAO</name>
<dbReference type="RefSeq" id="WP_408083024.1">
    <property type="nucleotide sequence ID" value="NZ_JBELPZ010000001.1"/>
</dbReference>
<feature type="domain" description="DUF1737" evidence="1">
    <location>
        <begin position="6"/>
        <end position="55"/>
    </location>
</feature>
<evidence type="ECO:0000259" key="1">
    <source>
        <dbReference type="Pfam" id="PF08410"/>
    </source>
</evidence>
<evidence type="ECO:0000313" key="2">
    <source>
        <dbReference type="EMBL" id="MFL9842801.1"/>
    </source>
</evidence>
<dbReference type="Pfam" id="PF08410">
    <property type="entry name" value="DUF1737"/>
    <property type="match status" value="1"/>
</dbReference>
<evidence type="ECO:0000313" key="3">
    <source>
        <dbReference type="Proteomes" id="UP001629156"/>
    </source>
</evidence>
<proteinExistence type="predicted"/>
<dbReference type="InterPro" id="IPR013619">
    <property type="entry name" value="DUF1737"/>
</dbReference>
<gene>
    <name evidence="2" type="ORF">ABS766_00065</name>
</gene>
<accession>A0ABW8YR82</accession>
<dbReference type="EMBL" id="JBELPZ010000001">
    <property type="protein sequence ID" value="MFL9842801.1"/>
    <property type="molecule type" value="Genomic_DNA"/>
</dbReference>
<reference evidence="2 3" key="1">
    <citation type="submission" date="2024-06" db="EMBL/GenBank/DDBJ databases">
        <authorList>
            <person name="Kaempfer P."/>
            <person name="Viver T."/>
        </authorList>
    </citation>
    <scope>NUCLEOTIDE SEQUENCE [LARGE SCALE GENOMIC DNA]</scope>
    <source>
        <strain evidence="2 3">ST-119</strain>
    </source>
</reference>
<dbReference type="Proteomes" id="UP001629156">
    <property type="component" value="Unassembled WGS sequence"/>
</dbReference>